<proteinExistence type="predicted"/>
<protein>
    <submittedName>
        <fullName evidence="2">Uncharacterized protein</fullName>
    </submittedName>
</protein>
<accession>A0A0F9FN75</accession>
<name>A0A0F9FN75_9ZZZZ</name>
<feature type="compositionally biased region" description="Low complexity" evidence="1">
    <location>
        <begin position="349"/>
        <end position="366"/>
    </location>
</feature>
<evidence type="ECO:0000313" key="2">
    <source>
        <dbReference type="EMBL" id="KKL52502.1"/>
    </source>
</evidence>
<sequence length="382" mass="41229">MAQLRSLGQPFGSPSQLFNIPAPVGIEQAGRFPGLQQGANSIAAALIQRDLQEKQQSDFALLAQVLNPQQQSLALSDPNAGPPGLQQFTPQPDLSQLAGLQTPGAQQFASQLFGQQLQRQNLPPVSGAPGSQLRDPLTGELIGEPVPFQSRVPIKASEKISQKKLDRINQLQEKVASGTATSKDEALLDKMLAGVSPVQINFGRTTGAERTAIAETEASLSILDNLETLFNNPNTRTGPLAGRIDPIKGLVGFTSEEQENFMAATSAFTNQVIKAITGAQMSEVEAKRIRKQIPEITDPPARWRAKLKQTRRNLRELQRKRSEVLTRSGIVSPLTGLTEDLRNVGREAGLPGLGSPQQSSPPRQSLTPADLDNLTLEQLQNL</sequence>
<feature type="region of interest" description="Disordered" evidence="1">
    <location>
        <begin position="345"/>
        <end position="374"/>
    </location>
</feature>
<gene>
    <name evidence="2" type="ORF">LCGC14_2284820</name>
</gene>
<comment type="caution">
    <text evidence="2">The sequence shown here is derived from an EMBL/GenBank/DDBJ whole genome shotgun (WGS) entry which is preliminary data.</text>
</comment>
<organism evidence="2">
    <name type="scientific">marine sediment metagenome</name>
    <dbReference type="NCBI Taxonomy" id="412755"/>
    <lineage>
        <taxon>unclassified sequences</taxon>
        <taxon>metagenomes</taxon>
        <taxon>ecological metagenomes</taxon>
    </lineage>
</organism>
<dbReference type="EMBL" id="LAZR01031868">
    <property type="protein sequence ID" value="KKL52502.1"/>
    <property type="molecule type" value="Genomic_DNA"/>
</dbReference>
<dbReference type="AlphaFoldDB" id="A0A0F9FN75"/>
<reference evidence="2" key="1">
    <citation type="journal article" date="2015" name="Nature">
        <title>Complex archaea that bridge the gap between prokaryotes and eukaryotes.</title>
        <authorList>
            <person name="Spang A."/>
            <person name="Saw J.H."/>
            <person name="Jorgensen S.L."/>
            <person name="Zaremba-Niedzwiedzka K."/>
            <person name="Martijn J."/>
            <person name="Lind A.E."/>
            <person name="van Eijk R."/>
            <person name="Schleper C."/>
            <person name="Guy L."/>
            <person name="Ettema T.J."/>
        </authorList>
    </citation>
    <scope>NUCLEOTIDE SEQUENCE</scope>
</reference>
<evidence type="ECO:0000256" key="1">
    <source>
        <dbReference type="SAM" id="MobiDB-lite"/>
    </source>
</evidence>